<feature type="non-terminal residue" evidence="1">
    <location>
        <position position="1"/>
    </location>
</feature>
<protein>
    <submittedName>
        <fullName evidence="1">Uncharacterized protein</fullName>
    </submittedName>
</protein>
<evidence type="ECO:0000313" key="1">
    <source>
        <dbReference type="EMBL" id="CAD7233228.1"/>
    </source>
</evidence>
<dbReference type="OrthoDB" id="8195376at2759"/>
<dbReference type="SUPFAM" id="SSF56672">
    <property type="entry name" value="DNA/RNA polymerases"/>
    <property type="match status" value="1"/>
</dbReference>
<dbReference type="PANTHER" id="PTHR33198">
    <property type="entry name" value="ANK_REP_REGION DOMAIN-CONTAINING PROTEIN-RELATED"/>
    <property type="match status" value="1"/>
</dbReference>
<gene>
    <name evidence="1" type="ORF">CTOB1V02_LOCUS11051</name>
</gene>
<dbReference type="InterPro" id="IPR043502">
    <property type="entry name" value="DNA/RNA_pol_sf"/>
</dbReference>
<reference evidence="1" key="1">
    <citation type="submission" date="2020-11" db="EMBL/GenBank/DDBJ databases">
        <authorList>
            <person name="Tran Van P."/>
        </authorList>
    </citation>
    <scope>NUCLEOTIDE SEQUENCE</scope>
</reference>
<sequence>QNLPLDSTLGAKHRPSWWPKKVAFCNFPNGLTGPRSVIKNTLMDMIRKCYAFHGCELLLEIPRSHGYNLWHQDRGDGFTSFYSKTTNELVVSVNNEIKKSRWLISESEALVRVSKLMIGCDIVARRDILKLALHDDWTKLWSAGILDIGADAEIQVVMNQMSAYLRRLRNPLLDRKEFIERKQRGHENVDQFFSALQIIYDSCSYDDDLTPEQIRNKRLRDQLIVGHRDKGTQQRVFEQSTETLTLDETLRICLAQEASKGTQGAERSLLGLDALLDLEFLPLNWPEVEINTFSTKKASEGNFVPKLMKKKGNEEVKQFCFDSFSGLFPEEDEVMPLKPMRGPAMEIQLEEGAEAYKRYKANNISFHWQDKVEKQLQTLVTKDIIEPVPIGEYSSEASIRNASSTSDGLQRCRDAGITLSKKEAAIAERCVDWCGYRLSETGYTINPKLVEPITSFPPPQNKTDMSDPFVG</sequence>
<proteinExistence type="predicted"/>
<accession>A0A7R8WK32</accession>
<organism evidence="1">
    <name type="scientific">Cyprideis torosa</name>
    <dbReference type="NCBI Taxonomy" id="163714"/>
    <lineage>
        <taxon>Eukaryota</taxon>
        <taxon>Metazoa</taxon>
        <taxon>Ecdysozoa</taxon>
        <taxon>Arthropoda</taxon>
        <taxon>Crustacea</taxon>
        <taxon>Oligostraca</taxon>
        <taxon>Ostracoda</taxon>
        <taxon>Podocopa</taxon>
        <taxon>Podocopida</taxon>
        <taxon>Cytherocopina</taxon>
        <taxon>Cytheroidea</taxon>
        <taxon>Cytherideidae</taxon>
        <taxon>Cyprideis</taxon>
    </lineage>
</organism>
<dbReference type="GO" id="GO:0071897">
    <property type="term" value="P:DNA biosynthetic process"/>
    <property type="evidence" value="ECO:0007669"/>
    <property type="project" value="UniProtKB-ARBA"/>
</dbReference>
<dbReference type="AlphaFoldDB" id="A0A7R8WK32"/>
<name>A0A7R8WK32_9CRUS</name>
<dbReference type="EMBL" id="OB665865">
    <property type="protein sequence ID" value="CAD7233228.1"/>
    <property type="molecule type" value="Genomic_DNA"/>
</dbReference>